<dbReference type="Gene3D" id="2.60.40.3140">
    <property type="match status" value="1"/>
</dbReference>
<accession>A0ABU1L9M6</accession>
<protein>
    <recommendedName>
        <fullName evidence="6">Transglutaminase superfamily protein</fullName>
    </recommendedName>
</protein>
<dbReference type="Gene3D" id="2.60.120.1130">
    <property type="match status" value="1"/>
</dbReference>
<feature type="signal peptide" evidence="1">
    <location>
        <begin position="1"/>
        <end position="25"/>
    </location>
</feature>
<dbReference type="RefSeq" id="WP_115981710.1">
    <property type="nucleotide sequence ID" value="NZ_JAVDQS010000001.1"/>
</dbReference>
<organism evidence="4 5">
    <name type="scientific">Chryseobacterium geocarposphaerae</name>
    <dbReference type="NCBI Taxonomy" id="1416776"/>
    <lineage>
        <taxon>Bacteria</taxon>
        <taxon>Pseudomonadati</taxon>
        <taxon>Bacteroidota</taxon>
        <taxon>Flavobacteriia</taxon>
        <taxon>Flavobacteriales</taxon>
        <taxon>Weeksellaceae</taxon>
        <taxon>Chryseobacterium group</taxon>
        <taxon>Chryseobacterium</taxon>
    </lineage>
</organism>
<dbReference type="InterPro" id="IPR024544">
    <property type="entry name" value="DUF3858"/>
</dbReference>
<evidence type="ECO:0000259" key="2">
    <source>
        <dbReference type="Pfam" id="PF12969"/>
    </source>
</evidence>
<dbReference type="Gene3D" id="3.10.620.30">
    <property type="match status" value="1"/>
</dbReference>
<feature type="chain" id="PRO_5045763396" description="Transglutaminase superfamily protein" evidence="1">
    <location>
        <begin position="26"/>
        <end position="630"/>
    </location>
</feature>
<sequence length="630" mass="71604">MMKILCIGALSMASFYYSQTFPASAIPEDLKKNADAVVRKDVTTIQINKIDDIKYQLYTVTTVLNKDGDSKALIYIPYEKGNSISDVKVNIYDEAGKKIKSYSKSDFGDFANNNQGTFYSDNRVMALSYTPTQYPYTVEFSYQIGDENTVFLPDFVPFNSTNVSLEEAQMKIINKSGIELKTKTYPSKYNYTSVIESDGNGEKIYTYKNVPAIDDAVLLPQPVKILPKVSFALTKFNLEGKQGSMNNWSDFGAWYYNSILQPVSVSTPAIKAEVAALNLQGTTEEKVKKLYQHMQAKTRYIFVALGIGGWQPMLPDEVQKKGYGDCKGLTNYMKTLLDEAGIPSYYSVINSGISPVSFDKDFPKMGGNHVILMIPTEKGNIWLENTSQQIAYNHLSYSTTDRNVLSIRKNGIELIDTPNYPAEQNKEKQILKIKLNEDNSIQGEGNFSYTGSQYDNSMALINLSPKERNEAMKSFLGTLHFEKVEMKNFLNDKDNAVTKYDLDFKVNNYSKNAGSSIIFRAVPIYSDNVYKTEENRELPFELRQSYEDEFEINFAIPKNYKIEELPDNVNINSEFGTYKLSFVKNGEELKVSRTIRINKGLYSKEKYNDYINFRKKTINIDNSKILISKI</sequence>
<evidence type="ECO:0000313" key="4">
    <source>
        <dbReference type="EMBL" id="MDR6403419.1"/>
    </source>
</evidence>
<dbReference type="Pfam" id="PF12969">
    <property type="entry name" value="DUF3857"/>
    <property type="match status" value="1"/>
</dbReference>
<evidence type="ECO:0000256" key="1">
    <source>
        <dbReference type="SAM" id="SignalP"/>
    </source>
</evidence>
<name>A0ABU1L9M6_9FLAO</name>
<gene>
    <name evidence="4" type="ORF">J2781_000323</name>
</gene>
<dbReference type="Proteomes" id="UP001184853">
    <property type="component" value="Unassembled WGS sequence"/>
</dbReference>
<evidence type="ECO:0000313" key="5">
    <source>
        <dbReference type="Proteomes" id="UP001184853"/>
    </source>
</evidence>
<proteinExistence type="predicted"/>
<evidence type="ECO:0000259" key="3">
    <source>
        <dbReference type="Pfam" id="PF12970"/>
    </source>
</evidence>
<feature type="domain" description="DUF3857" evidence="2">
    <location>
        <begin position="56"/>
        <end position="211"/>
    </location>
</feature>
<dbReference type="Pfam" id="PF12970">
    <property type="entry name" value="DUF3858"/>
    <property type="match status" value="1"/>
</dbReference>
<dbReference type="InterPro" id="IPR024618">
    <property type="entry name" value="DUF3857"/>
</dbReference>
<comment type="caution">
    <text evidence="4">The sequence shown here is derived from an EMBL/GenBank/DDBJ whole genome shotgun (WGS) entry which is preliminary data.</text>
</comment>
<evidence type="ECO:0008006" key="6">
    <source>
        <dbReference type="Google" id="ProtNLM"/>
    </source>
</evidence>
<reference evidence="4 5" key="1">
    <citation type="submission" date="2023-07" db="EMBL/GenBank/DDBJ databases">
        <title>Sorghum-associated microbial communities from plants grown in Nebraska, USA.</title>
        <authorList>
            <person name="Schachtman D."/>
        </authorList>
    </citation>
    <scope>NUCLEOTIDE SEQUENCE [LARGE SCALE GENOMIC DNA]</scope>
    <source>
        <strain evidence="4 5">DS1709</strain>
    </source>
</reference>
<dbReference type="EMBL" id="JAVDQS010000001">
    <property type="protein sequence ID" value="MDR6403419.1"/>
    <property type="molecule type" value="Genomic_DNA"/>
</dbReference>
<feature type="domain" description="DUF3858" evidence="3">
    <location>
        <begin position="533"/>
        <end position="624"/>
    </location>
</feature>
<keyword evidence="5" id="KW-1185">Reference proteome</keyword>
<keyword evidence="1" id="KW-0732">Signal</keyword>